<dbReference type="GO" id="GO:0034015">
    <property type="term" value="F:L-ribulose-5-phosphate 3-epimerase activity"/>
    <property type="evidence" value="ECO:0007669"/>
    <property type="project" value="TreeGrafter"/>
</dbReference>
<dbReference type="GO" id="GO:0004519">
    <property type="term" value="F:endonuclease activity"/>
    <property type="evidence" value="ECO:0007669"/>
    <property type="project" value="UniProtKB-KW"/>
</dbReference>
<gene>
    <name evidence="3" type="ORF">AAE02nite_20780</name>
</gene>
<dbReference type="Pfam" id="PF01261">
    <property type="entry name" value="AP_endonuc_2"/>
    <property type="match status" value="1"/>
</dbReference>
<dbReference type="SUPFAM" id="SSF51658">
    <property type="entry name" value="Xylose isomerase-like"/>
    <property type="match status" value="1"/>
</dbReference>
<protein>
    <submittedName>
        <fullName evidence="3">Endonuclease</fullName>
    </submittedName>
</protein>
<dbReference type="InterPro" id="IPR036237">
    <property type="entry name" value="Xyl_isomerase-like_sf"/>
</dbReference>
<dbReference type="EMBL" id="BJYS01000014">
    <property type="protein sequence ID" value="GEO04414.1"/>
    <property type="molecule type" value="Genomic_DNA"/>
</dbReference>
<evidence type="ECO:0000256" key="1">
    <source>
        <dbReference type="ARBA" id="ARBA00023235"/>
    </source>
</evidence>
<dbReference type="InterPro" id="IPR050417">
    <property type="entry name" value="Sugar_Epim/Isomerase"/>
</dbReference>
<keyword evidence="3" id="KW-0378">Hydrolase</keyword>
<dbReference type="PROSITE" id="PS51318">
    <property type="entry name" value="TAT"/>
    <property type="match status" value="1"/>
</dbReference>
<dbReference type="RefSeq" id="WP_246150941.1">
    <property type="nucleotide sequence ID" value="NZ_BJYS01000014.1"/>
</dbReference>
<keyword evidence="3" id="KW-0255">Endonuclease</keyword>
<sequence>MKHKENPNPVEEVNQHKINRREFLGATALAVMGGLLLPRSFALAGPTSKYFLPAAVNNQRYKIAVIDLMILKRQKLSALQLTKDIGADGVELDMGGLGNRETFENQLANPEIRQQFIDKAKELNLVFCSLAMTGFYAQSFAERPTYQRMVGDCIETMKQMGVKVAFLPLGIKGDLVQHPELRPAIVERLKVVGKMAEAAGVVIGIETALDATGEKKLLKDIGSPAIQIYFNFSNPLKAGRDLHQELKILGKKRICQIHCTDEDGVWLQHNTRLNMPKVKQTLDKMGWSGWLVVERSRDAKQPRSVKENFSANTAYLKSVFQTG</sequence>
<keyword evidence="3" id="KW-0540">Nuclease</keyword>
<keyword evidence="4" id="KW-1185">Reference proteome</keyword>
<evidence type="ECO:0000259" key="2">
    <source>
        <dbReference type="Pfam" id="PF01261"/>
    </source>
</evidence>
<dbReference type="Gene3D" id="3.20.20.150">
    <property type="entry name" value="Divalent-metal-dependent TIM barrel enzymes"/>
    <property type="match status" value="1"/>
</dbReference>
<dbReference type="InterPro" id="IPR006311">
    <property type="entry name" value="TAT_signal"/>
</dbReference>
<reference evidence="3 4" key="1">
    <citation type="submission" date="2019-07" db="EMBL/GenBank/DDBJ databases">
        <title>Whole genome shotgun sequence of Adhaeribacter aerolatus NBRC 106133.</title>
        <authorList>
            <person name="Hosoyama A."/>
            <person name="Uohara A."/>
            <person name="Ohji S."/>
            <person name="Ichikawa N."/>
        </authorList>
    </citation>
    <scope>NUCLEOTIDE SEQUENCE [LARGE SCALE GENOMIC DNA]</scope>
    <source>
        <strain evidence="3 4">NBRC 106133</strain>
    </source>
</reference>
<proteinExistence type="predicted"/>
<dbReference type="PANTHER" id="PTHR43489">
    <property type="entry name" value="ISOMERASE"/>
    <property type="match status" value="1"/>
</dbReference>
<organism evidence="3 4">
    <name type="scientific">Adhaeribacter aerolatus</name>
    <dbReference type="NCBI Taxonomy" id="670289"/>
    <lineage>
        <taxon>Bacteria</taxon>
        <taxon>Pseudomonadati</taxon>
        <taxon>Bacteroidota</taxon>
        <taxon>Cytophagia</taxon>
        <taxon>Cytophagales</taxon>
        <taxon>Hymenobacteraceae</taxon>
        <taxon>Adhaeribacter</taxon>
    </lineage>
</organism>
<evidence type="ECO:0000313" key="3">
    <source>
        <dbReference type="EMBL" id="GEO04414.1"/>
    </source>
</evidence>
<dbReference type="GO" id="GO:0019852">
    <property type="term" value="P:L-ascorbic acid metabolic process"/>
    <property type="evidence" value="ECO:0007669"/>
    <property type="project" value="TreeGrafter"/>
</dbReference>
<dbReference type="InterPro" id="IPR013022">
    <property type="entry name" value="Xyl_isomerase-like_TIM-brl"/>
</dbReference>
<name>A0A512AXI9_9BACT</name>
<keyword evidence="1" id="KW-0413">Isomerase</keyword>
<evidence type="ECO:0000313" key="4">
    <source>
        <dbReference type="Proteomes" id="UP000321532"/>
    </source>
</evidence>
<dbReference type="AlphaFoldDB" id="A0A512AXI9"/>
<feature type="domain" description="Xylose isomerase-like TIM barrel" evidence="2">
    <location>
        <begin position="80"/>
        <end position="307"/>
    </location>
</feature>
<dbReference type="PANTHER" id="PTHR43489:SF1">
    <property type="entry name" value="L-RIBULOSE-5-PHOSPHATE 3-EPIMERASE SGBU-RELATED"/>
    <property type="match status" value="1"/>
</dbReference>
<comment type="caution">
    <text evidence="3">The sequence shown here is derived from an EMBL/GenBank/DDBJ whole genome shotgun (WGS) entry which is preliminary data.</text>
</comment>
<accession>A0A512AXI9</accession>
<dbReference type="Proteomes" id="UP000321532">
    <property type="component" value="Unassembled WGS sequence"/>
</dbReference>